<dbReference type="Pfam" id="PF17210">
    <property type="entry name" value="SdrD_B"/>
    <property type="match status" value="1"/>
</dbReference>
<feature type="region of interest" description="Disordered" evidence="6">
    <location>
        <begin position="16"/>
        <end position="63"/>
    </location>
</feature>
<evidence type="ECO:0000256" key="8">
    <source>
        <dbReference type="SAM" id="SignalP"/>
    </source>
</evidence>
<reference evidence="10 11" key="1">
    <citation type="submission" date="2018-05" db="EMBL/GenBank/DDBJ databases">
        <title>Evolution of GPA BGCs.</title>
        <authorList>
            <person name="Waglechner N."/>
            <person name="Wright G.D."/>
        </authorList>
    </citation>
    <scope>NUCLEOTIDE SEQUENCE [LARGE SCALE GENOMIC DNA]</scope>
    <source>
        <strain evidence="10 11">A82846</strain>
    </source>
</reference>
<evidence type="ECO:0000313" key="11">
    <source>
        <dbReference type="Proteomes" id="UP000287547"/>
    </source>
</evidence>
<keyword evidence="7" id="KW-0472">Membrane</keyword>
<evidence type="ECO:0000259" key="9">
    <source>
        <dbReference type="PROSITE" id="PS50847"/>
    </source>
</evidence>
<feature type="domain" description="Gram-positive cocci surface proteins LPxTG" evidence="9">
    <location>
        <begin position="533"/>
        <end position="567"/>
    </location>
</feature>
<evidence type="ECO:0000256" key="4">
    <source>
        <dbReference type="ARBA" id="ARBA00022729"/>
    </source>
</evidence>
<feature type="compositionally biased region" description="Low complexity" evidence="6">
    <location>
        <begin position="16"/>
        <end position="39"/>
    </location>
</feature>
<dbReference type="InterPro" id="IPR051417">
    <property type="entry name" value="SDr/BOS_complex"/>
</dbReference>
<dbReference type="InterPro" id="IPR013783">
    <property type="entry name" value="Ig-like_fold"/>
</dbReference>
<dbReference type="RefSeq" id="WP_037258839.1">
    <property type="nucleotide sequence ID" value="NZ_QHKI01000046.1"/>
</dbReference>
<evidence type="ECO:0000256" key="3">
    <source>
        <dbReference type="ARBA" id="ARBA00022525"/>
    </source>
</evidence>
<dbReference type="InterPro" id="IPR019931">
    <property type="entry name" value="LPXTG_anchor"/>
</dbReference>
<keyword evidence="7" id="KW-0812">Transmembrane</keyword>
<gene>
    <name evidence="10" type="ORF">DMH04_37400</name>
</gene>
<dbReference type="PROSITE" id="PS50847">
    <property type="entry name" value="GRAM_POS_ANCHORING"/>
    <property type="match status" value="1"/>
</dbReference>
<dbReference type="GO" id="GO:0005576">
    <property type="term" value="C:extracellular region"/>
    <property type="evidence" value="ECO:0007669"/>
    <property type="project" value="UniProtKB-SubCell"/>
</dbReference>
<dbReference type="SUPFAM" id="SSF117074">
    <property type="entry name" value="Hypothetical protein PA1324"/>
    <property type="match status" value="2"/>
</dbReference>
<accession>A0A428YYN2</accession>
<dbReference type="InterPro" id="IPR033764">
    <property type="entry name" value="Sdr_B"/>
</dbReference>
<sequence length="567" mass="58938">MTITGAAAGLLILGTAPAFADPTDTPTATPSETPTSAAVPPEPEAPEARPKDTPVPASPKAAAAVPDLVMEPLTKPAGKYAEGETFTVTVTIANMGEGKAEVVKGSISALPGAKFEVTDWQGLDPAGAGATLAPKEKRQLVFSVRVTEATEATGRIEFAVSAKDETNTADNKQQVPVDVVPWTTKGTLSGTLFLDKDNNDRWSAGEGVAGVDVTVDGPRVRGLKVKTDANGRFTAADLSAGEYKVTPPGLPDGWLVKPGSIVVRGSATDLQLRAVRPLTDTLKVTAKFNEGSYKPGAGANLTITLANGGSKDLSIVAGCDFDPDSEGPGKTHLEGTNNPFFWGNLVPDQAGVPVRAGQTETVTVRGTVPVKAIERGVVHVHCAFGTKDNPFVDGFPQVFALAKVPGMNGTGNGHIFEDRDGDGQPATGEGIKGLVVSLLDPFDGKVVATTTTLHDGGYKFENVPAGWYIPVLKGPWQLKFNEFLVIAADGWGDKRKLQVVPGPMPAPDPVPAPNLPKHPPNNNDTTSNQTVALAKTGANVIGLTIGGVAVLLLGVGALVFTRKRRRS</sequence>
<evidence type="ECO:0000256" key="5">
    <source>
        <dbReference type="ARBA" id="ARBA00023088"/>
    </source>
</evidence>
<protein>
    <submittedName>
        <fullName evidence="10">LPXTG cell wall anchor domain-containing protein</fullName>
    </submittedName>
</protein>
<keyword evidence="3" id="KW-0964">Secreted</keyword>
<evidence type="ECO:0000256" key="6">
    <source>
        <dbReference type="SAM" id="MobiDB-lite"/>
    </source>
</evidence>
<dbReference type="OrthoDB" id="3694469at2"/>
<feature type="compositionally biased region" description="Pro residues" evidence="6">
    <location>
        <begin position="502"/>
        <end position="519"/>
    </location>
</feature>
<feature type="region of interest" description="Disordered" evidence="6">
    <location>
        <begin position="501"/>
        <end position="528"/>
    </location>
</feature>
<dbReference type="AlphaFoldDB" id="A0A428YYN2"/>
<dbReference type="Gene3D" id="2.60.40.10">
    <property type="entry name" value="Immunoglobulins"/>
    <property type="match status" value="3"/>
</dbReference>
<dbReference type="EMBL" id="QHKI01000046">
    <property type="protein sequence ID" value="RSM75817.1"/>
    <property type="molecule type" value="Genomic_DNA"/>
</dbReference>
<dbReference type="NCBIfam" id="TIGR01167">
    <property type="entry name" value="LPXTG_anchor"/>
    <property type="match status" value="1"/>
</dbReference>
<keyword evidence="7" id="KW-1133">Transmembrane helix</keyword>
<dbReference type="PANTHER" id="PTHR23303">
    <property type="entry name" value="CARBOXYPEPTIDASE REGULATORY REGION-CONTAINING"/>
    <property type="match status" value="1"/>
</dbReference>
<keyword evidence="2" id="KW-0134">Cell wall</keyword>
<feature type="compositionally biased region" description="Low complexity" evidence="6">
    <location>
        <begin position="54"/>
        <end position="63"/>
    </location>
</feature>
<organism evidence="10 11">
    <name type="scientific">Kibdelosporangium aridum</name>
    <dbReference type="NCBI Taxonomy" id="2030"/>
    <lineage>
        <taxon>Bacteria</taxon>
        <taxon>Bacillati</taxon>
        <taxon>Actinomycetota</taxon>
        <taxon>Actinomycetes</taxon>
        <taxon>Pseudonocardiales</taxon>
        <taxon>Pseudonocardiaceae</taxon>
        <taxon>Kibdelosporangium</taxon>
    </lineage>
</organism>
<keyword evidence="4 8" id="KW-0732">Signal</keyword>
<comment type="caution">
    <text evidence="10">The sequence shown here is derived from an EMBL/GenBank/DDBJ whole genome shotgun (WGS) entry which is preliminary data.</text>
</comment>
<dbReference type="GO" id="GO:0005975">
    <property type="term" value="P:carbohydrate metabolic process"/>
    <property type="evidence" value="ECO:0007669"/>
    <property type="project" value="UniProtKB-ARBA"/>
</dbReference>
<feature type="signal peptide" evidence="8">
    <location>
        <begin position="1"/>
        <end position="20"/>
    </location>
</feature>
<evidence type="ECO:0000313" key="10">
    <source>
        <dbReference type="EMBL" id="RSM75817.1"/>
    </source>
</evidence>
<evidence type="ECO:0000256" key="2">
    <source>
        <dbReference type="ARBA" id="ARBA00022512"/>
    </source>
</evidence>
<comment type="subcellular location">
    <subcellularLocation>
        <location evidence="1">Secreted</location>
    </subcellularLocation>
</comment>
<dbReference type="Proteomes" id="UP000287547">
    <property type="component" value="Unassembled WGS sequence"/>
</dbReference>
<proteinExistence type="predicted"/>
<evidence type="ECO:0000256" key="7">
    <source>
        <dbReference type="SAM" id="Phobius"/>
    </source>
</evidence>
<evidence type="ECO:0000256" key="1">
    <source>
        <dbReference type="ARBA" id="ARBA00004613"/>
    </source>
</evidence>
<feature type="chain" id="PRO_5019153413" evidence="8">
    <location>
        <begin position="21"/>
        <end position="567"/>
    </location>
</feature>
<name>A0A428YYN2_KIBAR</name>
<feature type="transmembrane region" description="Helical" evidence="7">
    <location>
        <begin position="540"/>
        <end position="561"/>
    </location>
</feature>
<keyword evidence="5" id="KW-0572">Peptidoglycan-anchor</keyword>